<feature type="transmembrane region" description="Helical" evidence="1">
    <location>
        <begin position="92"/>
        <end position="116"/>
    </location>
</feature>
<proteinExistence type="predicted"/>
<evidence type="ECO:0000313" key="3">
    <source>
        <dbReference type="Proteomes" id="UP000317355"/>
    </source>
</evidence>
<keyword evidence="1" id="KW-0472">Membrane</keyword>
<comment type="caution">
    <text evidence="2">The sequence shown here is derived from an EMBL/GenBank/DDBJ whole genome shotgun (WGS) entry which is preliminary data.</text>
</comment>
<dbReference type="AlphaFoldDB" id="A0A558D484"/>
<feature type="transmembrane region" description="Helical" evidence="1">
    <location>
        <begin position="122"/>
        <end position="144"/>
    </location>
</feature>
<gene>
    <name evidence="2" type="ORF">FHK82_07670</name>
</gene>
<protein>
    <submittedName>
        <fullName evidence="2">Protein BatD</fullName>
    </submittedName>
</protein>
<dbReference type="EMBL" id="VMRY01000028">
    <property type="protein sequence ID" value="TVT55806.1"/>
    <property type="molecule type" value="Genomic_DNA"/>
</dbReference>
<keyword evidence="1" id="KW-0812">Transmembrane</keyword>
<name>A0A558D484_9GAMM</name>
<keyword evidence="1" id="KW-1133">Transmembrane helix</keyword>
<evidence type="ECO:0000313" key="2">
    <source>
        <dbReference type="EMBL" id="TVT55806.1"/>
    </source>
</evidence>
<feature type="transmembrane region" description="Helical" evidence="1">
    <location>
        <begin position="28"/>
        <end position="45"/>
    </location>
</feature>
<organism evidence="2 3">
    <name type="scientific">Sedimenticola thiotaurini</name>
    <dbReference type="NCBI Taxonomy" id="1543721"/>
    <lineage>
        <taxon>Bacteria</taxon>
        <taxon>Pseudomonadati</taxon>
        <taxon>Pseudomonadota</taxon>
        <taxon>Gammaproteobacteria</taxon>
        <taxon>Chromatiales</taxon>
        <taxon>Sedimenticolaceae</taxon>
        <taxon>Sedimenticola</taxon>
    </lineage>
</organism>
<dbReference type="Proteomes" id="UP000317355">
    <property type="component" value="Unassembled WGS sequence"/>
</dbReference>
<sequence>MQALLGFLLLAFILSVEFNAPEWLSGLIWILFLAIIGLGILLYIVNRFSLFRRVRFVDAELNRRYRWKLAKQWKRLRNYKRTARPGSFKARLVVWGLHLAIIALFPIVFAIVIASIDVENDWLSIAMMLGSPAIGLALLFRLLAASQKARRTRERLTTPEAMKVLEQDPRPPILLLRAFRMDEIDADAAIPGDIPITFEEFIVNPLRQYGPVVAIGRPTEALPPLGAHREYVADDWQGRVRELLGAARIVVVILDDTPGLQWELEQLCDKSFIKKLLLVVPTDDLSCLQTLGWKGIDSSLESVITTLLKEDKILALVFDQSGDPHYIIGPYRNAEYFLDAVRLGSRYIENETVYKSMESDVQPDSIET</sequence>
<accession>A0A558D484</accession>
<evidence type="ECO:0000256" key="1">
    <source>
        <dbReference type="SAM" id="Phobius"/>
    </source>
</evidence>
<reference evidence="2 3" key="1">
    <citation type="submission" date="2019-07" db="EMBL/GenBank/DDBJ databases">
        <title>The pathways for chlorine oxyanion respiration interact through the shared metabolite chlorate.</title>
        <authorList>
            <person name="Barnum T.P."/>
            <person name="Cheng Y."/>
            <person name="Hill K.A."/>
            <person name="Lucas L.N."/>
            <person name="Carlson H.K."/>
            <person name="Coates J.D."/>
        </authorList>
    </citation>
    <scope>NUCLEOTIDE SEQUENCE [LARGE SCALE GENOMIC DNA]</scope>
    <source>
        <strain evidence="2">BK-3</strain>
    </source>
</reference>